<name>A0A024U4M0_9STRA</name>
<sequence length="1111" mass="124163">MDDEANGDTANSSPTLETIAVNVSQVLVEEHSESHALHEALNVLQRLPFLVRHVVCAWRASPSRRGALVLLQVAQDELFQDVVSSLDVAWVIPFLRGSDLQYRTKIALVSGLAVRRPVLEWLDEAYGVLEADFPMHPSTLMHMTALSRSLEMHQQPMSTTHDVRLGRLVERASLNSNASTDKLSVIPVSAVPAVMAVLSRWQHLHAAVWRLCLSKPYQVLKTSPIVYFSDVVAVLWEAAGSFTLVPTAATTSRDMAVEIALLSAFSPLDCVQAIYAATLACVGHSKTPTLWSWHRCRPAEWALDLIHDCVEKLVHHDSSLLALMCTIADVALALFATELAWSSARRLWEACLDSTTSISSLTALATAVEAMDDSSLYRDQIMSFIVQVFSTILEPRSAKSHPRSWWTLPPSDVGDLISCVSSVRVWAEVFATCVSGQGHEGARWVHALAPERSALKQLVTDVLFHWITLDTTRAFHLAICLSCDFQSIDVATAQSFSDFLAQFDRFHQLVQYLGDPLSQALAPRRRVYVIHVVDLCAVHCSDANVRSKLVECLERLGLPLESSPLISHSSALVTAFLAQLEAIHQPLHTAYELFAYCTAQDALFCDNIRFSIVLTEAWKPTFSPESRLQWHFFLNCVAWWMVAAPSKGRSSTTFPLPFDPVPATLHEYLTSTTLAPPFSSLRLEMQVRRYIDGQGVQPDLRQLTQVLLTAMLEHPERRTDVITVWRRFSKRMIVHACVEALQAALLRTGIHQGFFLPSLCPDLSFSSVFNHPLLCSRIVHLAMTTSGSSDDLCAFLAQVERPNYTLAGVVAILLDFDGHPRWKRVLQLLWPGLDHYPTAPLPFGLVARFGYIISSASQAVQFVYSNATGLWTKTVVSSTARTRQANREPNLFLDFASWLAVMAHVDVDWEAYGRQTIAVVYLPLQFNGDRWQLLQECVFAVASGIAILPPWVTSLLFCIPSTLSQPFASWLCCTLHKVVVRLEVTHDHSWIESNLLRVLEQLELVDRAITAMQQSHSHDVDAWCTLWHSHDVFRSARVAPTLVGLMGMHYCVSRDEAALTRVQLCLLRDAAFMKTFPSTRQAMLGMVDRICMYAYPTECRAVREMLEHLGD</sequence>
<reference evidence="1" key="1">
    <citation type="submission" date="2013-12" db="EMBL/GenBank/DDBJ databases">
        <title>The Genome Sequence of Aphanomyces invadans NJM9701.</title>
        <authorList>
            <consortium name="The Broad Institute Genomics Platform"/>
            <person name="Russ C."/>
            <person name="Tyler B."/>
            <person name="van West P."/>
            <person name="Dieguez-Uribeondo J."/>
            <person name="Young S.K."/>
            <person name="Zeng Q."/>
            <person name="Gargeya S."/>
            <person name="Fitzgerald M."/>
            <person name="Abouelleil A."/>
            <person name="Alvarado L."/>
            <person name="Chapman S.B."/>
            <person name="Gainer-Dewar J."/>
            <person name="Goldberg J."/>
            <person name="Griggs A."/>
            <person name="Gujja S."/>
            <person name="Hansen M."/>
            <person name="Howarth C."/>
            <person name="Imamovic A."/>
            <person name="Ireland A."/>
            <person name="Larimer J."/>
            <person name="McCowan C."/>
            <person name="Murphy C."/>
            <person name="Pearson M."/>
            <person name="Poon T.W."/>
            <person name="Priest M."/>
            <person name="Roberts A."/>
            <person name="Saif S."/>
            <person name="Shea T."/>
            <person name="Sykes S."/>
            <person name="Wortman J."/>
            <person name="Nusbaum C."/>
            <person name="Birren B."/>
        </authorList>
    </citation>
    <scope>NUCLEOTIDE SEQUENCE [LARGE SCALE GENOMIC DNA]</scope>
    <source>
        <strain evidence="1">NJM9701</strain>
    </source>
</reference>
<organism evidence="1">
    <name type="scientific">Aphanomyces invadans</name>
    <dbReference type="NCBI Taxonomy" id="157072"/>
    <lineage>
        <taxon>Eukaryota</taxon>
        <taxon>Sar</taxon>
        <taxon>Stramenopiles</taxon>
        <taxon>Oomycota</taxon>
        <taxon>Saprolegniomycetes</taxon>
        <taxon>Saprolegniales</taxon>
        <taxon>Verrucalvaceae</taxon>
        <taxon>Aphanomyces</taxon>
    </lineage>
</organism>
<dbReference type="VEuPathDB" id="FungiDB:H310_06782"/>
<proteinExistence type="predicted"/>
<protein>
    <submittedName>
        <fullName evidence="1">Uncharacterized protein</fullName>
    </submittedName>
</protein>
<dbReference type="GeneID" id="20083832"/>
<dbReference type="RefSeq" id="XP_008870183.1">
    <property type="nucleotide sequence ID" value="XM_008871961.1"/>
</dbReference>
<dbReference type="OrthoDB" id="69327at2759"/>
<dbReference type="AlphaFoldDB" id="A0A024U4M0"/>
<gene>
    <name evidence="1" type="ORF">H310_06782</name>
</gene>
<accession>A0A024U4M0</accession>
<dbReference type="EMBL" id="KI913963">
    <property type="protein sequence ID" value="ETW01185.1"/>
    <property type="molecule type" value="Genomic_DNA"/>
</dbReference>
<evidence type="ECO:0000313" key="1">
    <source>
        <dbReference type="EMBL" id="ETW01185.1"/>
    </source>
</evidence>